<reference evidence="4" key="1">
    <citation type="submission" date="2014-10" db="EMBL/GenBank/DDBJ databases">
        <title>Genome sequencing of Vitellibacter sp. D-24.</title>
        <authorList>
            <person name="Thevarajoo S."/>
            <person name="Selvaratnam C."/>
            <person name="Goh K.M."/>
            <person name="Chong C.S."/>
        </authorList>
    </citation>
    <scope>NUCLEOTIDE SEQUENCE [LARGE SCALE GENOMIC DNA]</scope>
    <source>
        <strain evidence="4">D-24</strain>
    </source>
</reference>
<evidence type="ECO:0000256" key="1">
    <source>
        <dbReference type="SAM" id="SignalP"/>
    </source>
</evidence>
<dbReference type="SUPFAM" id="SSF52821">
    <property type="entry name" value="Rhodanese/Cell cycle control phosphatase"/>
    <property type="match status" value="1"/>
</dbReference>
<dbReference type="InterPro" id="IPR001763">
    <property type="entry name" value="Rhodanese-like_dom"/>
</dbReference>
<feature type="domain" description="Rhodanese" evidence="2">
    <location>
        <begin position="48"/>
        <end position="139"/>
    </location>
</feature>
<evidence type="ECO:0000313" key="4">
    <source>
        <dbReference type="Proteomes" id="UP000070138"/>
    </source>
</evidence>
<proteinExistence type="predicted"/>
<dbReference type="Gene3D" id="3.40.250.10">
    <property type="entry name" value="Rhodanese-like domain"/>
    <property type="match status" value="1"/>
</dbReference>
<dbReference type="EMBL" id="JRWG01000004">
    <property type="protein sequence ID" value="KXN98962.1"/>
    <property type="molecule type" value="Genomic_DNA"/>
</dbReference>
<protein>
    <submittedName>
        <fullName evidence="3">Rhodanese</fullName>
    </submittedName>
</protein>
<reference evidence="3 4" key="2">
    <citation type="journal article" date="2016" name="Int. J. Syst. Evol. Microbiol.">
        <title>Vitellibacter aquimaris sp. nov., a marine bacterium isolated from seawater.</title>
        <authorList>
            <person name="Thevarajoo S."/>
            <person name="Selvaratnam C."/>
            <person name="Goh K.M."/>
            <person name="Hong K.W."/>
            <person name="Chan X.Y."/>
            <person name="Chan K.G."/>
            <person name="Chong C.S."/>
        </authorList>
    </citation>
    <scope>NUCLEOTIDE SEQUENCE [LARGE SCALE GENOMIC DNA]</scope>
    <source>
        <strain evidence="3 4">D-24</strain>
    </source>
</reference>
<gene>
    <name evidence="3" type="ORF">LS48_07700</name>
</gene>
<dbReference type="InterPro" id="IPR050229">
    <property type="entry name" value="GlpE_sulfurtransferase"/>
</dbReference>
<evidence type="ECO:0000313" key="3">
    <source>
        <dbReference type="EMBL" id="KXN98962.1"/>
    </source>
</evidence>
<dbReference type="PROSITE" id="PS50206">
    <property type="entry name" value="RHODANESE_3"/>
    <property type="match status" value="1"/>
</dbReference>
<dbReference type="RefSeq" id="WP_062621668.1">
    <property type="nucleotide sequence ID" value="NZ_JRWG01000004.1"/>
</dbReference>
<evidence type="ECO:0000259" key="2">
    <source>
        <dbReference type="PROSITE" id="PS50206"/>
    </source>
</evidence>
<dbReference type="PANTHER" id="PTHR43031">
    <property type="entry name" value="FAD-DEPENDENT OXIDOREDUCTASE"/>
    <property type="match status" value="1"/>
</dbReference>
<organism evidence="3 4">
    <name type="scientific">Aequorivita aquimaris</name>
    <dbReference type="NCBI Taxonomy" id="1548749"/>
    <lineage>
        <taxon>Bacteria</taxon>
        <taxon>Pseudomonadati</taxon>
        <taxon>Bacteroidota</taxon>
        <taxon>Flavobacteriia</taxon>
        <taxon>Flavobacteriales</taxon>
        <taxon>Flavobacteriaceae</taxon>
        <taxon>Aequorivita</taxon>
    </lineage>
</organism>
<dbReference type="PANTHER" id="PTHR43031:SF1">
    <property type="entry name" value="PYRIDINE NUCLEOTIDE-DISULPHIDE OXIDOREDUCTASE"/>
    <property type="match status" value="1"/>
</dbReference>
<dbReference type="Pfam" id="PF00581">
    <property type="entry name" value="Rhodanese"/>
    <property type="match status" value="1"/>
</dbReference>
<comment type="caution">
    <text evidence="3">The sequence shown here is derived from an EMBL/GenBank/DDBJ whole genome shotgun (WGS) entry which is preliminary data.</text>
</comment>
<dbReference type="Proteomes" id="UP000070138">
    <property type="component" value="Unassembled WGS sequence"/>
</dbReference>
<feature type="chain" id="PRO_5007479705" evidence="1">
    <location>
        <begin position="20"/>
        <end position="166"/>
    </location>
</feature>
<name>A0A137RHK2_9FLAO</name>
<feature type="signal peptide" evidence="1">
    <location>
        <begin position="1"/>
        <end position="19"/>
    </location>
</feature>
<keyword evidence="1" id="KW-0732">Signal</keyword>
<dbReference type="STRING" id="1548749.LS48_07700"/>
<dbReference type="SMART" id="SM00450">
    <property type="entry name" value="RHOD"/>
    <property type="match status" value="1"/>
</dbReference>
<sequence length="166" mass="18967">MKQFSLLILLFLMAKISFAQKNVDELLEAYNTRSVPYISVEELRMFQMNDAVTILDAREPEEFAVSHIKSAINVGYNDFTSEEKQLQNLNKNIPVVVYCSVGIRSEKIGEKLKKAGFTKVKNLYGGIFEWKNKGYPVFDSAGKETENVHAFSKHWSQYLNAGKPVY</sequence>
<dbReference type="OrthoDB" id="598065at2"/>
<dbReference type="NCBIfam" id="NF045521">
    <property type="entry name" value="rhoda_near_glyco"/>
    <property type="match status" value="1"/>
</dbReference>
<dbReference type="PATRIC" id="fig|1548749.3.peg.1626"/>
<dbReference type="InterPro" id="IPR036873">
    <property type="entry name" value="Rhodanese-like_dom_sf"/>
</dbReference>
<keyword evidence="4" id="KW-1185">Reference proteome</keyword>
<accession>A0A137RHK2</accession>
<dbReference type="CDD" id="cd00158">
    <property type="entry name" value="RHOD"/>
    <property type="match status" value="1"/>
</dbReference>
<dbReference type="AlphaFoldDB" id="A0A137RHK2"/>